<protein>
    <recommendedName>
        <fullName evidence="13">Riboflavin biosynthesis protein RibD</fullName>
    </recommendedName>
    <domain>
        <recommendedName>
            <fullName evidence="13">Diaminohydroxyphosphoribosylaminopyrimidine deaminase</fullName>
            <shortName evidence="13">DRAP deaminase</shortName>
            <ecNumber evidence="13">3.5.4.26</ecNumber>
        </recommendedName>
        <alternativeName>
            <fullName evidence="13">Riboflavin-specific deaminase</fullName>
        </alternativeName>
    </domain>
    <domain>
        <recommendedName>
            <fullName evidence="13">5-amino-6-(5-phosphoribosylamino)uracil reductase</fullName>
            <ecNumber evidence="13">1.1.1.193</ecNumber>
        </recommendedName>
        <alternativeName>
            <fullName evidence="13">HTP reductase</fullName>
        </alternativeName>
    </domain>
</protein>
<dbReference type="KEGG" id="tee:Tel_01185"/>
<dbReference type="UniPathway" id="UPA00275">
    <property type="reaction ID" value="UER00401"/>
</dbReference>
<keyword evidence="6 13" id="KW-0686">Riboflavin biosynthesis</keyword>
<dbReference type="InterPro" id="IPR002734">
    <property type="entry name" value="RibDG_C"/>
</dbReference>
<dbReference type="NCBIfam" id="TIGR00227">
    <property type="entry name" value="ribD_Cterm"/>
    <property type="match status" value="1"/>
</dbReference>
<accession>A0A0S2T9Q3</accession>
<evidence type="ECO:0000256" key="13">
    <source>
        <dbReference type="PIRNR" id="PIRNR006769"/>
    </source>
</evidence>
<comment type="catalytic activity">
    <reaction evidence="13">
        <text>5-amino-6-(5-phospho-D-ribitylamino)uracil + NADP(+) = 5-amino-6-(5-phospho-D-ribosylamino)uracil + NADPH + H(+)</text>
        <dbReference type="Rhea" id="RHEA:17845"/>
        <dbReference type="ChEBI" id="CHEBI:15378"/>
        <dbReference type="ChEBI" id="CHEBI:57783"/>
        <dbReference type="ChEBI" id="CHEBI:58349"/>
        <dbReference type="ChEBI" id="CHEBI:58421"/>
        <dbReference type="ChEBI" id="CHEBI:58453"/>
        <dbReference type="EC" id="1.1.1.193"/>
    </reaction>
</comment>
<evidence type="ECO:0000256" key="12">
    <source>
        <dbReference type="ARBA" id="ARBA00023268"/>
    </source>
</evidence>
<dbReference type="Gene3D" id="3.40.140.10">
    <property type="entry name" value="Cytidine Deaminase, domain 2"/>
    <property type="match status" value="1"/>
</dbReference>
<evidence type="ECO:0000256" key="15">
    <source>
        <dbReference type="PIRSR" id="PIRSR006769-2"/>
    </source>
</evidence>
<keyword evidence="12" id="KW-0511">Multifunctional enzyme</keyword>
<evidence type="ECO:0000259" key="17">
    <source>
        <dbReference type="PROSITE" id="PS51747"/>
    </source>
</evidence>
<keyword evidence="8 13" id="KW-0378">Hydrolase</keyword>
<dbReference type="InterPro" id="IPR050765">
    <property type="entry name" value="Riboflavin_Biosynth_HTPR"/>
</dbReference>
<dbReference type="EC" id="1.1.1.193" evidence="13"/>
<evidence type="ECO:0000256" key="14">
    <source>
        <dbReference type="PIRSR" id="PIRSR006769-1"/>
    </source>
</evidence>
<evidence type="ECO:0000256" key="11">
    <source>
        <dbReference type="ARBA" id="ARBA00023002"/>
    </source>
</evidence>
<dbReference type="PROSITE" id="PS51747">
    <property type="entry name" value="CYT_DCMP_DEAMINASES_2"/>
    <property type="match status" value="1"/>
</dbReference>
<feature type="active site" description="Proton donor" evidence="14">
    <location>
        <position position="55"/>
    </location>
</feature>
<dbReference type="EC" id="3.5.4.26" evidence="13"/>
<dbReference type="Pfam" id="PF00383">
    <property type="entry name" value="dCMP_cyt_deam_1"/>
    <property type="match status" value="1"/>
</dbReference>
<dbReference type="InterPro" id="IPR004794">
    <property type="entry name" value="Eubact_RibD"/>
</dbReference>
<dbReference type="PROSITE" id="PS00903">
    <property type="entry name" value="CYT_DCMP_DEAMINASES_1"/>
    <property type="match status" value="1"/>
</dbReference>
<evidence type="ECO:0000256" key="10">
    <source>
        <dbReference type="ARBA" id="ARBA00022857"/>
    </source>
</evidence>
<keyword evidence="11 13" id="KW-0560">Oxidoreductase</keyword>
<feature type="binding site" evidence="15">
    <location>
        <position position="157"/>
    </location>
    <ligand>
        <name>NADP(+)</name>
        <dbReference type="ChEBI" id="CHEBI:58349"/>
    </ligand>
</feature>
<evidence type="ECO:0000256" key="8">
    <source>
        <dbReference type="ARBA" id="ARBA00022801"/>
    </source>
</evidence>
<keyword evidence="9 13" id="KW-0862">Zinc</keyword>
<dbReference type="GO" id="GO:0009231">
    <property type="term" value="P:riboflavin biosynthetic process"/>
    <property type="evidence" value="ECO:0007669"/>
    <property type="project" value="UniProtKB-UniPathway"/>
</dbReference>
<dbReference type="PIRSF" id="PIRSF006769">
    <property type="entry name" value="RibD"/>
    <property type="match status" value="1"/>
</dbReference>
<dbReference type="SUPFAM" id="SSF53597">
    <property type="entry name" value="Dihydrofolate reductase-like"/>
    <property type="match status" value="1"/>
</dbReference>
<dbReference type="Proteomes" id="UP000055136">
    <property type="component" value="Chromosome"/>
</dbReference>
<feature type="binding site" evidence="15">
    <location>
        <position position="173"/>
    </location>
    <ligand>
        <name>NADP(+)</name>
        <dbReference type="ChEBI" id="CHEBI:58349"/>
    </ligand>
</feature>
<evidence type="ECO:0000256" key="5">
    <source>
        <dbReference type="ARBA" id="ARBA00007417"/>
    </source>
</evidence>
<evidence type="ECO:0000256" key="7">
    <source>
        <dbReference type="ARBA" id="ARBA00022723"/>
    </source>
</evidence>
<evidence type="ECO:0000256" key="6">
    <source>
        <dbReference type="ARBA" id="ARBA00022619"/>
    </source>
</evidence>
<evidence type="ECO:0000256" key="2">
    <source>
        <dbReference type="ARBA" id="ARBA00004882"/>
    </source>
</evidence>
<dbReference type="InterPro" id="IPR002125">
    <property type="entry name" value="CMP_dCMP_dom"/>
</dbReference>
<dbReference type="InterPro" id="IPR011549">
    <property type="entry name" value="RibD_C"/>
</dbReference>
<feature type="binding site" evidence="15">
    <location>
        <position position="294"/>
    </location>
    <ligand>
        <name>substrate</name>
    </ligand>
</feature>
<dbReference type="STRING" id="1748243.Tel_01185"/>
<feature type="binding site" evidence="15">
    <location>
        <position position="225"/>
    </location>
    <ligand>
        <name>NADP(+)</name>
        <dbReference type="ChEBI" id="CHEBI:58349"/>
    </ligand>
</feature>
<feature type="binding site" evidence="15">
    <location>
        <position position="210"/>
    </location>
    <ligand>
        <name>substrate</name>
    </ligand>
</feature>
<dbReference type="GO" id="GO:0008703">
    <property type="term" value="F:5-amino-6-(5-phosphoribosylamino)uracil reductase activity"/>
    <property type="evidence" value="ECO:0007669"/>
    <property type="project" value="UniProtKB-EC"/>
</dbReference>
<feature type="binding site" evidence="16">
    <location>
        <position position="78"/>
    </location>
    <ligand>
        <name>Zn(2+)</name>
        <dbReference type="ChEBI" id="CHEBI:29105"/>
        <note>catalytic</note>
    </ligand>
</feature>
<dbReference type="Gene3D" id="3.40.430.10">
    <property type="entry name" value="Dihydrofolate Reductase, subunit A"/>
    <property type="match status" value="1"/>
</dbReference>
<sequence>MFSVDDHRYMALALRLAERGLYTTDPNPRVGCVVVRDGRIVGQGWHRRAGEPHAEIHALREAGEQAQGATVYVTLEPCNHHGRTPPCADALIEAGVARVVAAMEDPHARVAGQGMARLQAAGIDAATGLMQPQAEALNPGFVARHRRARPYVRCKLAMSLDGRTAMASGESKWITSAAARADVQTLRARSSVIVTGIETVLADDPRMNARVDFEARGPDRVVLDSTLRMPPSAAMSASPGSTWVATLSRDERKRDALQQAGLRVLDVAGGDGRIDLHALLNALADLEYNEVLVEAGPTLSGAFVLAGLIDELIVYLAPHLMGHAGRALLHLPGIDTMQQRIGLRMTELKQVGEDLRLTYRPA</sequence>
<name>A0A0S2T9Q3_9GAMM</name>
<keyword evidence="10 13" id="KW-0521">NADP</keyword>
<dbReference type="GO" id="GO:0008835">
    <property type="term" value="F:diaminohydroxyphosphoribosylaminopyrimidine deaminase activity"/>
    <property type="evidence" value="ECO:0007669"/>
    <property type="project" value="UniProtKB-EC"/>
</dbReference>
<dbReference type="CDD" id="cd01284">
    <property type="entry name" value="Riboflavin_deaminase-reductase"/>
    <property type="match status" value="1"/>
</dbReference>
<evidence type="ECO:0000256" key="3">
    <source>
        <dbReference type="ARBA" id="ARBA00004910"/>
    </source>
</evidence>
<dbReference type="EMBL" id="CP013099">
    <property type="protein sequence ID" value="ALP51861.1"/>
    <property type="molecule type" value="Genomic_DNA"/>
</dbReference>
<dbReference type="NCBIfam" id="TIGR00326">
    <property type="entry name" value="eubact_ribD"/>
    <property type="match status" value="1"/>
</dbReference>
<dbReference type="AlphaFoldDB" id="A0A0S2T9Q3"/>
<comment type="similarity">
    <text evidence="5 13">In the C-terminal section; belongs to the HTP reductase family.</text>
</comment>
<dbReference type="Pfam" id="PF01872">
    <property type="entry name" value="RibD_C"/>
    <property type="match status" value="1"/>
</dbReference>
<dbReference type="PANTHER" id="PTHR38011:SF7">
    <property type="entry name" value="2,5-DIAMINO-6-RIBOSYLAMINO-4(3H)-PYRIMIDINONE 5'-PHOSPHATE REDUCTASE"/>
    <property type="match status" value="1"/>
</dbReference>
<reference evidence="18" key="1">
    <citation type="submission" date="2015-10" db="EMBL/GenBank/DDBJ databases">
        <title>Description of Candidatus Tenderia electrophaga gen. nov, sp. nov., an Uncultivated Electroautotroph from a Biocathode Enrichment.</title>
        <authorList>
            <person name="Eddie B.J."/>
            <person name="Malanoski A.P."/>
            <person name="Wang Z."/>
            <person name="Hall R.J."/>
            <person name="Oh S.D."/>
            <person name="Heiner C."/>
            <person name="Lin B."/>
            <person name="Strycharz-Glaven S.M."/>
        </authorList>
    </citation>
    <scope>NUCLEOTIDE SEQUENCE [LARGE SCALE GENOMIC DNA]</scope>
    <source>
        <strain evidence="18">NRL1</strain>
    </source>
</reference>
<dbReference type="FunFam" id="3.40.140.10:FF:000025">
    <property type="entry name" value="Riboflavin biosynthesis protein RibD"/>
    <property type="match status" value="1"/>
</dbReference>
<dbReference type="InterPro" id="IPR016193">
    <property type="entry name" value="Cytidine_deaminase-like"/>
</dbReference>
<comment type="similarity">
    <text evidence="4 13">In the N-terminal section; belongs to the cytidine and deoxycytidylate deaminase family.</text>
</comment>
<comment type="pathway">
    <text evidence="3 13">Cofactor biosynthesis; riboflavin biosynthesis; 5-amino-6-(D-ribitylamino)uracil from GTP: step 3/4.</text>
</comment>
<comment type="function">
    <text evidence="1 13">Converts 2,5-diamino-6-(ribosylamino)-4(3h)-pyrimidinone 5'-phosphate into 5-amino-6-(ribosylamino)-2,4(1h,3h)-pyrimidinedione 5'-phosphate.</text>
</comment>
<dbReference type="GO" id="GO:0008270">
    <property type="term" value="F:zinc ion binding"/>
    <property type="evidence" value="ECO:0007669"/>
    <property type="project" value="InterPro"/>
</dbReference>
<feature type="binding site" evidence="15">
    <location>
        <position position="171"/>
    </location>
    <ligand>
        <name>substrate</name>
    </ligand>
</feature>
<evidence type="ECO:0000256" key="1">
    <source>
        <dbReference type="ARBA" id="ARBA00002151"/>
    </source>
</evidence>
<dbReference type="GO" id="GO:0050661">
    <property type="term" value="F:NADP binding"/>
    <property type="evidence" value="ECO:0007669"/>
    <property type="project" value="InterPro"/>
</dbReference>
<evidence type="ECO:0000256" key="4">
    <source>
        <dbReference type="ARBA" id="ARBA00005259"/>
    </source>
</evidence>
<comment type="cofactor">
    <cofactor evidence="13 16">
        <name>Zn(2+)</name>
        <dbReference type="ChEBI" id="CHEBI:29105"/>
    </cofactor>
    <text evidence="13 16">Binds 1 zinc ion.</text>
</comment>
<evidence type="ECO:0000256" key="16">
    <source>
        <dbReference type="PIRSR" id="PIRSR006769-3"/>
    </source>
</evidence>
<gene>
    <name evidence="18" type="ORF">Tel_01185</name>
</gene>
<dbReference type="PANTHER" id="PTHR38011">
    <property type="entry name" value="DIHYDROFOLATE REDUCTASE FAMILY PROTEIN (AFU_ORTHOLOGUE AFUA_8G06820)"/>
    <property type="match status" value="1"/>
</dbReference>
<feature type="binding site" evidence="15">
    <location>
        <position position="203"/>
    </location>
    <ligand>
        <name>substrate</name>
    </ligand>
</feature>
<proteinExistence type="inferred from homology"/>
<feature type="binding site" evidence="15">
    <location>
        <begin position="296"/>
        <end position="302"/>
    </location>
    <ligand>
        <name>NADP(+)</name>
        <dbReference type="ChEBI" id="CHEBI:58349"/>
    </ligand>
</feature>
<feature type="binding site" evidence="16">
    <location>
        <position position="87"/>
    </location>
    <ligand>
        <name>Zn(2+)</name>
        <dbReference type="ChEBI" id="CHEBI:29105"/>
        <note>catalytic</note>
    </ligand>
</feature>
<dbReference type="InterPro" id="IPR024072">
    <property type="entry name" value="DHFR-like_dom_sf"/>
</dbReference>
<feature type="binding site" evidence="16">
    <location>
        <position position="53"/>
    </location>
    <ligand>
        <name>Zn(2+)</name>
        <dbReference type="ChEBI" id="CHEBI:29105"/>
        <note>catalytic</note>
    </ligand>
</feature>
<organism evidence="18 19">
    <name type="scientific">Candidatus Tenderia electrophaga</name>
    <dbReference type="NCBI Taxonomy" id="1748243"/>
    <lineage>
        <taxon>Bacteria</taxon>
        <taxon>Pseudomonadati</taxon>
        <taxon>Pseudomonadota</taxon>
        <taxon>Gammaproteobacteria</taxon>
        <taxon>Candidatus Tenderiales</taxon>
        <taxon>Candidatus Tenderiaceae</taxon>
        <taxon>Candidatus Tenderia</taxon>
    </lineage>
</organism>
<keyword evidence="19" id="KW-1185">Reference proteome</keyword>
<evidence type="ECO:0000256" key="9">
    <source>
        <dbReference type="ARBA" id="ARBA00022833"/>
    </source>
</evidence>
<evidence type="ECO:0000313" key="19">
    <source>
        <dbReference type="Proteomes" id="UP000055136"/>
    </source>
</evidence>
<evidence type="ECO:0000313" key="18">
    <source>
        <dbReference type="EMBL" id="ALP51861.1"/>
    </source>
</evidence>
<feature type="domain" description="CMP/dCMP-type deaminase" evidence="17">
    <location>
        <begin position="4"/>
        <end position="126"/>
    </location>
</feature>
<comment type="pathway">
    <text evidence="2 13">Cofactor biosynthesis; riboflavin biosynthesis; 5-amino-6-(D-ribitylamino)uracil from GTP: step 2/4.</text>
</comment>
<feature type="binding site" evidence="15">
    <location>
        <position position="199"/>
    </location>
    <ligand>
        <name>NADP(+)</name>
        <dbReference type="ChEBI" id="CHEBI:58349"/>
    </ligand>
</feature>
<comment type="catalytic activity">
    <reaction evidence="13">
        <text>2,5-diamino-6-hydroxy-4-(5-phosphoribosylamino)-pyrimidine + H2O + H(+) = 5-amino-6-(5-phospho-D-ribosylamino)uracil + NH4(+)</text>
        <dbReference type="Rhea" id="RHEA:21868"/>
        <dbReference type="ChEBI" id="CHEBI:15377"/>
        <dbReference type="ChEBI" id="CHEBI:15378"/>
        <dbReference type="ChEBI" id="CHEBI:28938"/>
        <dbReference type="ChEBI" id="CHEBI:58453"/>
        <dbReference type="ChEBI" id="CHEBI:58614"/>
        <dbReference type="EC" id="3.5.4.26"/>
    </reaction>
</comment>
<dbReference type="SUPFAM" id="SSF53927">
    <property type="entry name" value="Cytidine deaminase-like"/>
    <property type="match status" value="1"/>
</dbReference>
<feature type="binding site" evidence="15">
    <location>
        <position position="187"/>
    </location>
    <ligand>
        <name>substrate</name>
    </ligand>
</feature>
<dbReference type="InterPro" id="IPR016192">
    <property type="entry name" value="APOBEC/CMP_deaminase_Zn-bd"/>
</dbReference>
<keyword evidence="7 13" id="KW-0479">Metal-binding</keyword>